<feature type="compositionally biased region" description="Low complexity" evidence="10">
    <location>
        <begin position="423"/>
        <end position="433"/>
    </location>
</feature>
<dbReference type="Pfam" id="PF15501">
    <property type="entry name" value="MDM1"/>
    <property type="match status" value="1"/>
</dbReference>
<feature type="compositionally biased region" description="Polar residues" evidence="10">
    <location>
        <begin position="358"/>
        <end position="368"/>
    </location>
</feature>
<evidence type="ECO:0000313" key="12">
    <source>
        <dbReference type="Proteomes" id="UP000675881"/>
    </source>
</evidence>
<feature type="compositionally biased region" description="Basic and acidic residues" evidence="10">
    <location>
        <begin position="784"/>
        <end position="796"/>
    </location>
</feature>
<evidence type="ECO:0000256" key="5">
    <source>
        <dbReference type="ARBA" id="ARBA00022490"/>
    </source>
</evidence>
<name>A0A7R8CNM1_LEPSM</name>
<dbReference type="AlphaFoldDB" id="A0A7R8CNM1"/>
<evidence type="ECO:0000256" key="7">
    <source>
        <dbReference type="ARBA" id="ARBA00023212"/>
    </source>
</evidence>
<keyword evidence="6" id="KW-0493">Microtubule</keyword>
<dbReference type="InterPro" id="IPR029136">
    <property type="entry name" value="MDM1"/>
</dbReference>
<keyword evidence="7" id="KW-0206">Cytoskeleton</keyword>
<protein>
    <recommendedName>
        <fullName evidence="4">Nuclear protein MDM1</fullName>
    </recommendedName>
</protein>
<dbReference type="EMBL" id="HG994592">
    <property type="protein sequence ID" value="CAF2831062.1"/>
    <property type="molecule type" value="Genomic_DNA"/>
</dbReference>
<feature type="region of interest" description="Disordered" evidence="10">
    <location>
        <begin position="259"/>
        <end position="292"/>
    </location>
</feature>
<dbReference type="PANTHER" id="PTHR32078">
    <property type="entry name" value="NUCLEAR PROTEIN MDM1"/>
    <property type="match status" value="1"/>
</dbReference>
<evidence type="ECO:0000256" key="2">
    <source>
        <dbReference type="ARBA" id="ARBA00004123"/>
    </source>
</evidence>
<evidence type="ECO:0000313" key="11">
    <source>
        <dbReference type="EMBL" id="CAF2831062.1"/>
    </source>
</evidence>
<accession>A0A7R8CNM1</accession>
<evidence type="ECO:0000256" key="1">
    <source>
        <dbReference type="ARBA" id="ARBA00004114"/>
    </source>
</evidence>
<feature type="compositionally biased region" description="Low complexity" evidence="10">
    <location>
        <begin position="509"/>
        <end position="519"/>
    </location>
</feature>
<keyword evidence="8" id="KW-0539">Nucleus</keyword>
<dbReference type="Proteomes" id="UP000675881">
    <property type="component" value="Chromosome 13"/>
</dbReference>
<feature type="compositionally biased region" description="Polar residues" evidence="10">
    <location>
        <begin position="558"/>
        <end position="571"/>
    </location>
</feature>
<dbReference type="OrthoDB" id="6365214at2759"/>
<dbReference type="GO" id="GO:0005814">
    <property type="term" value="C:centriole"/>
    <property type="evidence" value="ECO:0007669"/>
    <property type="project" value="UniProtKB-SubCell"/>
</dbReference>
<feature type="compositionally biased region" description="Basic and acidic residues" evidence="10">
    <location>
        <begin position="212"/>
        <end position="234"/>
    </location>
</feature>
<feature type="region of interest" description="Disordered" evidence="10">
    <location>
        <begin position="199"/>
        <end position="234"/>
    </location>
</feature>
<feature type="region of interest" description="Disordered" evidence="10">
    <location>
        <begin position="90"/>
        <end position="187"/>
    </location>
</feature>
<feature type="region of interest" description="Disordered" evidence="10">
    <location>
        <begin position="696"/>
        <end position="853"/>
    </location>
</feature>
<evidence type="ECO:0000256" key="6">
    <source>
        <dbReference type="ARBA" id="ARBA00022701"/>
    </source>
</evidence>
<keyword evidence="12" id="KW-1185">Reference proteome</keyword>
<feature type="compositionally biased region" description="Basic and acidic residues" evidence="10">
    <location>
        <begin position="157"/>
        <end position="166"/>
    </location>
</feature>
<feature type="compositionally biased region" description="Low complexity" evidence="10">
    <location>
        <begin position="820"/>
        <end position="839"/>
    </location>
</feature>
<sequence length="928" mass="101580">MIKGERALGLHGITSNSKWCVLIANGAIKQELHSEYRSTYRWHEFTPKQQDVIKKPPQPIKDDISFSRKKKHPDVAYRSHDFFESDLRPTLVPISTSSGGDEADSGRKTRPIRRNNKMFSNGETPSSRRARSEGPIHRIPLLSTVPLKSNNTGSTSGKRDDKKESSHPPAAPSSKWNSTENRHKAMKESLSMGQILSTGNASNQQTASNTKSGEDSFKINGNIKEKSSSSDIVPRRNREYRSEYRQCFRPFSQYEYLDGRFIPSPGPSTPPSDSEVDRPNSRKQSKQAALHGEPWYREVVELRKQAMDYKCRGWGTDPNNSKRAELYEQTCKRESLSALSLAIITPRATEPLKKETPKSATSGSSGSPTKHGRLSRPRTAPSTRGSAKSSRSESAHPASDASVIPSSVKSIGDNLESRGAGKSQSPSSNRSKSVGPSRPKVSQRPPSGPPPPPTPSSSVLPDTTTKVHKDLPRRQRPTTLKTNSCIEKNPSSLDPPSKTHPYSKPPPISISSSTTATPKATEKPPPLRGAIINQDHREENISSSKVSSPLPLHPPPTRGTQVNDPIQTTKCGNRPGEEVVTSRAISDSGRRPMSRSSSKTSSRPPSAIENNLDYFREPVVKSPPEPTRVKSPELMVRSPDPINWTVPLDTAKTFSVTQSVRDGESARQSPMSDYSSHFDSVSGTAINLGMMSRNERGAVPIHPPKISSLAKEAREPTPGFTKDSTMTRPSGGSAIPPRPLKEPLVPQLVSNTNGSVHEKKEGEEKTSCEPSRLNGSQKEEEEVKECPKDQQKESEQMSHPTSTANQPLSSTGLKCLDDPNFSFESTTNTPSSTETVAIPKPIPPQTKKPAYHVLEDPFESDLLQQAKPAPLPPASSASPYKVLEDPSMSSSIYDPSHSAVKRPIVVAAEVLEGARERFDKFWAKPGDK</sequence>
<dbReference type="GO" id="GO:0005634">
    <property type="term" value="C:nucleus"/>
    <property type="evidence" value="ECO:0007669"/>
    <property type="project" value="UniProtKB-SubCell"/>
</dbReference>
<keyword evidence="5" id="KW-0963">Cytoplasm</keyword>
<organism evidence="11 12">
    <name type="scientific">Lepeophtheirus salmonis</name>
    <name type="common">Salmon louse</name>
    <name type="synonym">Caligus salmonis</name>
    <dbReference type="NCBI Taxonomy" id="72036"/>
    <lineage>
        <taxon>Eukaryota</taxon>
        <taxon>Metazoa</taxon>
        <taxon>Ecdysozoa</taxon>
        <taxon>Arthropoda</taxon>
        <taxon>Crustacea</taxon>
        <taxon>Multicrustacea</taxon>
        <taxon>Hexanauplia</taxon>
        <taxon>Copepoda</taxon>
        <taxon>Siphonostomatoida</taxon>
        <taxon>Caligidae</taxon>
        <taxon>Lepeophtheirus</taxon>
    </lineage>
</organism>
<comment type="subcellular location">
    <subcellularLocation>
        <location evidence="1">Cytoplasm</location>
        <location evidence="1">Cytoskeleton</location>
        <location evidence="1">Microtubule organizing center</location>
        <location evidence="1">Centrosome</location>
        <location evidence="1">Centriole</location>
    </subcellularLocation>
    <subcellularLocation>
        <location evidence="2">Nucleus</location>
    </subcellularLocation>
</comment>
<dbReference type="GO" id="GO:0005874">
    <property type="term" value="C:microtubule"/>
    <property type="evidence" value="ECO:0007669"/>
    <property type="project" value="UniProtKB-KW"/>
</dbReference>
<feature type="compositionally biased region" description="Low complexity" evidence="10">
    <location>
        <begin position="594"/>
        <end position="606"/>
    </location>
</feature>
<comment type="similarity">
    <text evidence="3">Belongs to the MDM1 family.</text>
</comment>
<proteinExistence type="inferred from homology"/>
<feature type="compositionally biased region" description="Polar residues" evidence="10">
    <location>
        <begin position="117"/>
        <end position="127"/>
    </location>
</feature>
<feature type="compositionally biased region" description="Basic and acidic residues" evidence="10">
    <location>
        <begin position="756"/>
        <end position="767"/>
    </location>
</feature>
<feature type="compositionally biased region" description="Polar residues" evidence="10">
    <location>
        <begin position="652"/>
        <end position="678"/>
    </location>
</feature>
<dbReference type="GO" id="GO:0008017">
    <property type="term" value="F:microtubule binding"/>
    <property type="evidence" value="ECO:0007669"/>
    <property type="project" value="InterPro"/>
</dbReference>
<evidence type="ECO:0000256" key="8">
    <source>
        <dbReference type="ARBA" id="ARBA00023242"/>
    </source>
</evidence>
<feature type="compositionally biased region" description="Polar residues" evidence="10">
    <location>
        <begin position="146"/>
        <end position="156"/>
    </location>
</feature>
<gene>
    <name evidence="11" type="ORF">LSAA_4020</name>
</gene>
<feature type="compositionally biased region" description="Polar residues" evidence="10">
    <location>
        <begin position="797"/>
        <end position="812"/>
    </location>
</feature>
<evidence type="ECO:0000256" key="10">
    <source>
        <dbReference type="SAM" id="MobiDB-lite"/>
    </source>
</evidence>
<feature type="compositionally biased region" description="Polar residues" evidence="10">
    <location>
        <begin position="380"/>
        <end position="389"/>
    </location>
</feature>
<evidence type="ECO:0000256" key="4">
    <source>
        <dbReference type="ARBA" id="ARBA00013508"/>
    </source>
</evidence>
<comment type="function">
    <text evidence="9">Microtubule-binding protein that negatively regulates centriole duplication. Binds to and stabilizes microtubules.</text>
</comment>
<evidence type="ECO:0000256" key="3">
    <source>
        <dbReference type="ARBA" id="ARBA00010494"/>
    </source>
</evidence>
<feature type="region of interest" description="Disordered" evidence="10">
    <location>
        <begin position="347"/>
        <end position="678"/>
    </location>
</feature>
<evidence type="ECO:0000256" key="9">
    <source>
        <dbReference type="ARBA" id="ARBA00045771"/>
    </source>
</evidence>
<dbReference type="GO" id="GO:0046600">
    <property type="term" value="P:negative regulation of centriole replication"/>
    <property type="evidence" value="ECO:0007669"/>
    <property type="project" value="InterPro"/>
</dbReference>
<reference evidence="11" key="1">
    <citation type="submission" date="2021-02" db="EMBL/GenBank/DDBJ databases">
        <authorList>
            <person name="Bekaert M."/>
        </authorList>
    </citation>
    <scope>NUCLEOTIDE SEQUENCE</scope>
    <source>
        <strain evidence="11">IoA-00</strain>
    </source>
</reference>
<feature type="compositionally biased region" description="Polar residues" evidence="10">
    <location>
        <begin position="199"/>
        <end position="211"/>
    </location>
</feature>
<dbReference type="PANTHER" id="PTHR32078:SF1">
    <property type="entry name" value="NUCLEAR PROTEIN MDM1"/>
    <property type="match status" value="1"/>
</dbReference>
<feature type="compositionally biased region" description="Pro residues" evidence="10">
    <location>
        <begin position="446"/>
        <end position="455"/>
    </location>
</feature>
<feature type="compositionally biased region" description="Polar residues" evidence="10">
    <location>
        <begin position="477"/>
        <end position="494"/>
    </location>
</feature>